<evidence type="ECO:0000313" key="11">
    <source>
        <dbReference type="Proteomes" id="UP000738431"/>
    </source>
</evidence>
<dbReference type="Proteomes" id="UP000738431">
    <property type="component" value="Chromosome"/>
</dbReference>
<evidence type="ECO:0000256" key="6">
    <source>
        <dbReference type="ARBA" id="ARBA00023136"/>
    </source>
</evidence>
<feature type="domain" description="Type II secretion system protein GspF" evidence="9">
    <location>
        <begin position="90"/>
        <end position="213"/>
    </location>
</feature>
<evidence type="ECO:0000256" key="2">
    <source>
        <dbReference type="ARBA" id="ARBA00005745"/>
    </source>
</evidence>
<dbReference type="EMBL" id="CP139781">
    <property type="protein sequence ID" value="WRQ87005.1"/>
    <property type="molecule type" value="Genomic_DNA"/>
</dbReference>
<keyword evidence="3" id="KW-1003">Cell membrane</keyword>
<evidence type="ECO:0000256" key="8">
    <source>
        <dbReference type="SAM" id="Phobius"/>
    </source>
</evidence>
<dbReference type="RefSeq" id="WP_221029580.1">
    <property type="nucleotide sequence ID" value="NZ_CP139781.1"/>
</dbReference>
<keyword evidence="11" id="KW-1185">Reference proteome</keyword>
<feature type="region of interest" description="Disordered" evidence="7">
    <location>
        <begin position="1"/>
        <end position="78"/>
    </location>
</feature>
<gene>
    <name evidence="10" type="ORF">K1X11_019500</name>
</gene>
<evidence type="ECO:0000256" key="1">
    <source>
        <dbReference type="ARBA" id="ARBA00004651"/>
    </source>
</evidence>
<feature type="domain" description="Type II secretion system protein GspF" evidence="9">
    <location>
        <begin position="293"/>
        <end position="413"/>
    </location>
</feature>
<feature type="transmembrane region" description="Helical" evidence="8">
    <location>
        <begin position="189"/>
        <end position="212"/>
    </location>
</feature>
<evidence type="ECO:0000256" key="3">
    <source>
        <dbReference type="ARBA" id="ARBA00022475"/>
    </source>
</evidence>
<keyword evidence="5 8" id="KW-1133">Transmembrane helix</keyword>
<dbReference type="InterPro" id="IPR042094">
    <property type="entry name" value="T2SS_GspF_sf"/>
</dbReference>
<dbReference type="PANTHER" id="PTHR30012">
    <property type="entry name" value="GENERAL SECRETION PATHWAY PROTEIN"/>
    <property type="match status" value="1"/>
</dbReference>
<dbReference type="PRINTS" id="PR00812">
    <property type="entry name" value="BCTERIALGSPF"/>
</dbReference>
<reference evidence="10 11" key="1">
    <citation type="submission" date="2023-12" db="EMBL/GenBank/DDBJ databases">
        <title>Description of an unclassified Opitutus bacterium of Verrucomicrobiota.</title>
        <authorList>
            <person name="Zhang D.-F."/>
        </authorList>
    </citation>
    <scope>NUCLEOTIDE SEQUENCE [LARGE SCALE GENOMIC DNA]</scope>
    <source>
        <strain evidence="10 11">WL0086</strain>
    </source>
</reference>
<dbReference type="InterPro" id="IPR018076">
    <property type="entry name" value="T2SS_GspF_dom"/>
</dbReference>
<name>A0ABZ1C6L7_9BACT</name>
<evidence type="ECO:0000259" key="9">
    <source>
        <dbReference type="Pfam" id="PF00482"/>
    </source>
</evidence>
<dbReference type="InterPro" id="IPR003004">
    <property type="entry name" value="GspF/PilC"/>
</dbReference>
<comment type="subcellular location">
    <subcellularLocation>
        <location evidence="1">Cell membrane</location>
        <topology evidence="1">Multi-pass membrane protein</topology>
    </subcellularLocation>
</comment>
<dbReference type="Gene3D" id="1.20.81.30">
    <property type="entry name" value="Type II secretion system (T2SS), domain F"/>
    <property type="match status" value="2"/>
</dbReference>
<organism evidence="10 11">
    <name type="scientific">Actomonas aquatica</name>
    <dbReference type="NCBI Taxonomy" id="2866162"/>
    <lineage>
        <taxon>Bacteria</taxon>
        <taxon>Pseudomonadati</taxon>
        <taxon>Verrucomicrobiota</taxon>
        <taxon>Opitutia</taxon>
        <taxon>Opitutales</taxon>
        <taxon>Opitutaceae</taxon>
        <taxon>Actomonas</taxon>
    </lineage>
</organism>
<feature type="transmembrane region" description="Helical" evidence="8">
    <location>
        <begin position="232"/>
        <end position="259"/>
    </location>
</feature>
<keyword evidence="6 8" id="KW-0472">Membrane</keyword>
<dbReference type="PANTHER" id="PTHR30012:SF0">
    <property type="entry name" value="TYPE II SECRETION SYSTEM PROTEIN F-RELATED"/>
    <property type="match status" value="1"/>
</dbReference>
<evidence type="ECO:0000256" key="7">
    <source>
        <dbReference type="SAM" id="MobiDB-lite"/>
    </source>
</evidence>
<sequence length="425" mass="46599">MPRFAYTARDRSGQAVADELEAPSRKDALRRLQARGLRPIKLDERTGAAPRKAKKPKPGKPATSTNTPPSPSSSRHAGKIKFTRKHRLPFLQAVYDLTSSGLSAGEAIRLLATRLKDPVLKGLSTEVWERLSEGANLSRALVDFPQVFDESTVNLIQAGEATGNLNDTLNRIIEHLSEQREMQRQLGNALAYPIFMTVVATGVILFFLFFLLPRLQTLLDALGGDLPWSTAILVAVSEFALKYGLIVIGAVIFFGLSLWRWRVSEAGRAVSDRWLLRMPLLGDFAQSQTVLAFSQTLSVLLENGITTAEALRMTEKQIQNRVHRSAFDEATDRILEGESLSQALPGTGCFPDLVLDQLAVGENTGNVVPSLKKMAVTYRKKISGQLNTFTKVLASGVLLSVFVFVGFIAYAMVSAIFSLSSSFSM</sequence>
<evidence type="ECO:0000313" key="10">
    <source>
        <dbReference type="EMBL" id="WRQ87005.1"/>
    </source>
</evidence>
<protein>
    <submittedName>
        <fullName evidence="10">Type II secretion system F family protein</fullName>
    </submittedName>
</protein>
<accession>A0ABZ1C6L7</accession>
<proteinExistence type="inferred from homology"/>
<keyword evidence="4 8" id="KW-0812">Transmembrane</keyword>
<comment type="similarity">
    <text evidence="2">Belongs to the GSP F family.</text>
</comment>
<dbReference type="Pfam" id="PF00482">
    <property type="entry name" value="T2SSF"/>
    <property type="match status" value="2"/>
</dbReference>
<evidence type="ECO:0000256" key="4">
    <source>
        <dbReference type="ARBA" id="ARBA00022692"/>
    </source>
</evidence>
<feature type="transmembrane region" description="Helical" evidence="8">
    <location>
        <begin position="389"/>
        <end position="417"/>
    </location>
</feature>
<evidence type="ECO:0000256" key="5">
    <source>
        <dbReference type="ARBA" id="ARBA00022989"/>
    </source>
</evidence>